<dbReference type="InterPro" id="IPR001487">
    <property type="entry name" value="Bromodomain"/>
</dbReference>
<feature type="compositionally biased region" description="Basic residues" evidence="14">
    <location>
        <begin position="1232"/>
        <end position="1246"/>
    </location>
</feature>
<sequence length="1527" mass="175501">MPLLHRKPFVRQKPPADLRPDEEVFYCKVTNEIFRHYDDFFERTILCNSLVWSCAVTGRPGLTYQEALESEKKARQNLQSFPEPLIIPVLYLTNLTHRSRLHEICDDIFAYVKDRYFVEETVEVIRNNGARLQCRILEVLPPSHQNGFANGHVSSIDGETIIISDSDDSETQNSSFQNGKKKDTIDPLLFKYKVQPTKKELYECAIVKATQISRRKHLFSRDKLKLFLKQHCEPQDGVIKIKASSLSTYKIAEQDFSYFFPDDPPTFIFSPANRRRGRPPKRVSINQEDSVANKQTITGYRNKTTKEKDKLLKQEEMKSLAFEKAKLKREKADALEAKKKEKEDKEKKKEELKKIVEEERLKKKEEKERLKIEREKEREKLREEKKKYMEYLKQWSKPREDMECDDLKELPEPTPVKTRLPPEIFGDALMVLEFLNAFGELFDLQDEFPEGVTLEVLEEALVGNDSEGPLCELLFFFLTAIFQAIAEEEEEVAKEQITDADTKGCSLKSLDLDSCTLSEILRLHILASGADVTSANAKYRYQKRGGFDATDDACMELRLSNPGLVKKLSSTSVYDLTPGEKMKILHALCGKLLTLVSTRDFIEDYVDILRQAKQEFRELKAEQHRKEREEAAARIRKRKEEKLKEQEQKMKEKQEKLKEDEQRSSVAGVSIGEEEREDFDTSTESKEIEQKEQDQDQDTVTEDEDDPGSHKRGRRGKGGQNGFKEFTRQEEVSCVTREPLTADEEEALKQEHQRKEKELLEKIQSAIACTNIFPLGRDRMYRRYWIFPSIPGLFIEEDYSGLTEDMLLPRPSSFQNNVQSQGPQVSTKTGDSLMSESTSSIDQGPCDDSVQLPKPVHKPNRWCFYSSCEQLDQLIEALNSRGHRESALKETLLQEKSRICAQLAHFSEEKFHFSDKFQTDSKPTCSRGRSSNTYDPSQISAERQLELRLRDFLLDIEDRIYQGTLGAIKVTDRHTWRSALESGRYELLSEENKENGIIKTVNEDVEEMEIDEQAKVIVKDRLLGIKTETPSTVSTNASTPQSVSNVVHYLAMALFQIEQGIERRFLKAPLDASDSGRSYKTVLDRWRESLLSSASLSQVFLHLSTLDRSVIWSKSILNARCKICRKKGDAENMVLCDGCDRGHHTYCVRPKLKTVPEGDWFCPECRPKQRSRRLSSRQRPSLESDDEMEDSMEGEDDDVDDDDEEGQSEEEEYEVEQDEDDSQEEEEISPPKRGRPQVRLPIKTRGRLSSSFSSRGQRQDPGRYTSRSQQSTPKTTVSSKTTGRSLRKIKSAPPTETKSLRIASRSTRQSHGPLQAEVFVELLSPRRKRRGRKSANNTPENSPSFPNFRVIATKSSEQSRSLNVASKLSLQDSESKRRGRKRQSTESSPMTLNRRSSGRQGGVHELSAFEQLVVELVRHDDSWPFLKLVSKIQVPDYYDIIKKPIALNIIREKVNKCEYKLASEFIDDIELMFSNCFEYNPRNTSEAKAGTRLQAFFHIQAQKLGLHVTPGNVDQVSTPPAAKKSRI</sequence>
<feature type="compositionally biased region" description="Basic and acidic residues" evidence="14">
    <location>
        <begin position="639"/>
        <end position="663"/>
    </location>
</feature>
<dbReference type="GeneID" id="102543748"/>
<accession>A0ABM5DDP8</accession>
<reference evidence="20" key="1">
    <citation type="submission" date="2025-08" db="UniProtKB">
        <authorList>
            <consortium name="RefSeq"/>
        </authorList>
    </citation>
    <scope>IDENTIFICATION</scope>
</reference>
<keyword evidence="8" id="KW-0804">Transcription</keyword>
<feature type="compositionally biased region" description="Acidic residues" evidence="14">
    <location>
        <begin position="1183"/>
        <end position="1228"/>
    </location>
</feature>
<evidence type="ECO:0000313" key="19">
    <source>
        <dbReference type="Proteomes" id="UP001652581"/>
    </source>
</evidence>
<feature type="domain" description="PHD-type" evidence="16">
    <location>
        <begin position="1118"/>
        <end position="1168"/>
    </location>
</feature>
<keyword evidence="9 12" id="KW-0539">Nucleus</keyword>
<evidence type="ECO:0000313" key="20">
    <source>
        <dbReference type="RefSeq" id="XP_072819025.1"/>
    </source>
</evidence>
<name>A0ABM5DDP8_VICPA</name>
<dbReference type="PROSITE" id="PS00633">
    <property type="entry name" value="BROMODOMAIN_1"/>
    <property type="match status" value="1"/>
</dbReference>
<dbReference type="InterPro" id="IPR019787">
    <property type="entry name" value="Znf_PHD-finger"/>
</dbReference>
<dbReference type="PANTHER" id="PTHR46510:SF1">
    <property type="entry name" value="BROMODOMAIN ADJACENT TO ZINC FINGER DOMAIN PROTEIN 1A"/>
    <property type="match status" value="1"/>
</dbReference>
<dbReference type="SMART" id="SM00297">
    <property type="entry name" value="BROMO"/>
    <property type="match status" value="1"/>
</dbReference>
<evidence type="ECO:0000256" key="7">
    <source>
        <dbReference type="ARBA" id="ARBA00023117"/>
    </source>
</evidence>
<dbReference type="Gene3D" id="1.20.920.10">
    <property type="entry name" value="Bromodomain-like"/>
    <property type="match status" value="1"/>
</dbReference>
<dbReference type="InterPro" id="IPR011011">
    <property type="entry name" value="Znf_FYVE_PHD"/>
</dbReference>
<evidence type="ECO:0000256" key="3">
    <source>
        <dbReference type="ARBA" id="ARBA00022771"/>
    </source>
</evidence>
<evidence type="ECO:0000256" key="14">
    <source>
        <dbReference type="SAM" id="MobiDB-lite"/>
    </source>
</evidence>
<feature type="domain" description="DDT" evidence="17">
    <location>
        <begin position="422"/>
        <end position="487"/>
    </location>
</feature>
<dbReference type="InterPro" id="IPR036427">
    <property type="entry name" value="Bromodomain-like_sf"/>
</dbReference>
<feature type="region of interest" description="Disordered" evidence="14">
    <location>
        <begin position="1172"/>
        <end position="1401"/>
    </location>
</feature>
<dbReference type="CDD" id="cd15627">
    <property type="entry name" value="PHD_BAZ1A"/>
    <property type="match status" value="1"/>
</dbReference>
<keyword evidence="2" id="KW-0479">Metal-binding</keyword>
<keyword evidence="3 11" id="KW-0863">Zinc-finger</keyword>
<feature type="region of interest" description="Disordered" evidence="14">
    <location>
        <begin position="639"/>
        <end position="730"/>
    </location>
</feature>
<feature type="compositionally biased region" description="Polar residues" evidence="14">
    <location>
        <begin position="1353"/>
        <end position="1372"/>
    </location>
</feature>
<keyword evidence="19" id="KW-1185">Reference proteome</keyword>
<dbReference type="PRINTS" id="PR00503">
    <property type="entry name" value="BROMODOMAIN"/>
</dbReference>
<feature type="compositionally biased region" description="Polar residues" evidence="14">
    <location>
        <begin position="920"/>
        <end position="937"/>
    </location>
</feature>
<evidence type="ECO:0000256" key="8">
    <source>
        <dbReference type="ARBA" id="ARBA00023163"/>
    </source>
</evidence>
<dbReference type="InterPro" id="IPR018359">
    <property type="entry name" value="Bromodomain_CS"/>
</dbReference>
<keyword evidence="6 13" id="KW-0175">Coiled coil</keyword>
<feature type="region of interest" description="Disordered" evidence="14">
    <location>
        <begin position="812"/>
        <end position="847"/>
    </location>
</feature>
<keyword evidence="4" id="KW-0862">Zinc</keyword>
<dbReference type="InterPro" id="IPR047171">
    <property type="entry name" value="BAZ1A"/>
</dbReference>
<dbReference type="Pfam" id="PF10537">
    <property type="entry name" value="WAC_Acf1_DNA_bd"/>
    <property type="match status" value="1"/>
</dbReference>
<comment type="subcellular location">
    <subcellularLocation>
        <location evidence="1 12">Nucleus</location>
    </subcellularLocation>
</comment>
<dbReference type="InterPro" id="IPR001965">
    <property type="entry name" value="Znf_PHD"/>
</dbReference>
<evidence type="ECO:0000256" key="10">
    <source>
        <dbReference type="PROSITE-ProRule" id="PRU00035"/>
    </source>
</evidence>
<dbReference type="SMART" id="SM00571">
    <property type="entry name" value="DDT"/>
    <property type="match status" value="1"/>
</dbReference>
<dbReference type="PANTHER" id="PTHR46510">
    <property type="entry name" value="BROMODOMAIN ADJACENT TO ZINC FINGER DOMAIN PROTEIN 1A"/>
    <property type="match status" value="1"/>
</dbReference>
<feature type="coiled-coil region" evidence="13">
    <location>
        <begin position="317"/>
        <end position="394"/>
    </location>
</feature>
<dbReference type="PROSITE" id="PS50016">
    <property type="entry name" value="ZF_PHD_2"/>
    <property type="match status" value="1"/>
</dbReference>
<evidence type="ECO:0000256" key="13">
    <source>
        <dbReference type="SAM" id="Coils"/>
    </source>
</evidence>
<dbReference type="Pfam" id="PF15613">
    <property type="entry name" value="WSD"/>
    <property type="match status" value="1"/>
</dbReference>
<feature type="compositionally biased region" description="Polar residues" evidence="14">
    <location>
        <begin position="812"/>
        <end position="842"/>
    </location>
</feature>
<feature type="domain" description="Bromo" evidence="15">
    <location>
        <begin position="1417"/>
        <end position="1487"/>
    </location>
</feature>
<evidence type="ECO:0000256" key="1">
    <source>
        <dbReference type="ARBA" id="ARBA00004123"/>
    </source>
</evidence>
<feature type="compositionally biased region" description="Acidic residues" evidence="14">
    <location>
        <begin position="695"/>
        <end position="706"/>
    </location>
</feature>
<feature type="domain" description="WAC" evidence="18">
    <location>
        <begin position="22"/>
        <end position="128"/>
    </location>
</feature>
<dbReference type="PROSITE" id="PS01359">
    <property type="entry name" value="ZF_PHD_1"/>
    <property type="match status" value="1"/>
</dbReference>
<feature type="compositionally biased region" description="Polar residues" evidence="14">
    <location>
        <begin position="1385"/>
        <end position="1395"/>
    </location>
</feature>
<dbReference type="Pfam" id="PF15612">
    <property type="entry name" value="WHIM1"/>
    <property type="match status" value="1"/>
</dbReference>
<evidence type="ECO:0000256" key="12">
    <source>
        <dbReference type="PROSITE-ProRule" id="PRU00475"/>
    </source>
</evidence>
<evidence type="ECO:0000256" key="5">
    <source>
        <dbReference type="ARBA" id="ARBA00023015"/>
    </source>
</evidence>
<evidence type="ECO:0000256" key="9">
    <source>
        <dbReference type="ARBA" id="ARBA00023242"/>
    </source>
</evidence>
<dbReference type="PROSITE" id="PS50827">
    <property type="entry name" value="DDT"/>
    <property type="match status" value="1"/>
</dbReference>
<proteinExistence type="predicted"/>
<organism evidence="19 20">
    <name type="scientific">Vicugna pacos</name>
    <name type="common">Alpaca</name>
    <name type="synonym">Lama pacos</name>
    <dbReference type="NCBI Taxonomy" id="30538"/>
    <lineage>
        <taxon>Eukaryota</taxon>
        <taxon>Metazoa</taxon>
        <taxon>Chordata</taxon>
        <taxon>Craniata</taxon>
        <taxon>Vertebrata</taxon>
        <taxon>Euteleostomi</taxon>
        <taxon>Mammalia</taxon>
        <taxon>Eutheria</taxon>
        <taxon>Laurasiatheria</taxon>
        <taxon>Artiodactyla</taxon>
        <taxon>Tylopoda</taxon>
        <taxon>Camelidae</taxon>
        <taxon>Vicugna</taxon>
    </lineage>
</organism>
<dbReference type="SUPFAM" id="SSF47370">
    <property type="entry name" value="Bromodomain"/>
    <property type="match status" value="1"/>
</dbReference>
<keyword evidence="5" id="KW-0805">Transcription regulation</keyword>
<dbReference type="RefSeq" id="XP_072819025.1">
    <property type="nucleotide sequence ID" value="XM_072962924.1"/>
</dbReference>
<feature type="region of interest" description="Disordered" evidence="14">
    <location>
        <begin position="918"/>
        <end position="937"/>
    </location>
</feature>
<dbReference type="InterPro" id="IPR018501">
    <property type="entry name" value="DDT_dom"/>
</dbReference>
<dbReference type="InterPro" id="IPR019786">
    <property type="entry name" value="Zinc_finger_PHD-type_CS"/>
</dbReference>
<evidence type="ECO:0000259" key="16">
    <source>
        <dbReference type="PROSITE" id="PS50016"/>
    </source>
</evidence>
<dbReference type="Pfam" id="PF02791">
    <property type="entry name" value="DDT"/>
    <property type="match status" value="1"/>
</dbReference>
<dbReference type="InterPro" id="IPR037325">
    <property type="entry name" value="Acf1_Bromo"/>
</dbReference>
<feature type="compositionally biased region" description="Low complexity" evidence="14">
    <location>
        <begin position="1247"/>
        <end position="1256"/>
    </location>
</feature>
<keyword evidence="7 10" id="KW-0103">Bromodomain</keyword>
<gene>
    <name evidence="20" type="primary">BAZ1A</name>
</gene>
<dbReference type="PROSITE" id="PS50014">
    <property type="entry name" value="BROMODOMAIN_2"/>
    <property type="match status" value="1"/>
</dbReference>
<evidence type="ECO:0000256" key="11">
    <source>
        <dbReference type="PROSITE-ProRule" id="PRU00146"/>
    </source>
</evidence>
<evidence type="ECO:0000259" key="15">
    <source>
        <dbReference type="PROSITE" id="PS50014"/>
    </source>
</evidence>
<feature type="compositionally biased region" description="Acidic residues" evidence="14">
    <location>
        <begin position="672"/>
        <end position="681"/>
    </location>
</feature>
<dbReference type="Pfam" id="PF00439">
    <property type="entry name" value="Bromodomain"/>
    <property type="match status" value="1"/>
</dbReference>
<dbReference type="Gene3D" id="3.30.40.10">
    <property type="entry name" value="Zinc/RING finger domain, C3HC4 (zinc finger)"/>
    <property type="match status" value="1"/>
</dbReference>
<evidence type="ECO:0000259" key="18">
    <source>
        <dbReference type="PROSITE" id="PS51136"/>
    </source>
</evidence>
<dbReference type="CDD" id="cd05504">
    <property type="entry name" value="Bromo_Acf1_like"/>
    <property type="match status" value="1"/>
</dbReference>
<evidence type="ECO:0000259" key="17">
    <source>
        <dbReference type="PROSITE" id="PS50827"/>
    </source>
</evidence>
<dbReference type="Pfam" id="PF00628">
    <property type="entry name" value="PHD"/>
    <property type="match status" value="1"/>
</dbReference>
<evidence type="ECO:0000256" key="6">
    <source>
        <dbReference type="ARBA" id="ARBA00023054"/>
    </source>
</evidence>
<dbReference type="InterPro" id="IPR013136">
    <property type="entry name" value="WSTF_Acf1_Cbp146"/>
</dbReference>
<dbReference type="SUPFAM" id="SSF57903">
    <property type="entry name" value="FYVE/PHD zinc finger"/>
    <property type="match status" value="1"/>
</dbReference>
<feature type="compositionally biased region" description="Polar residues" evidence="14">
    <location>
        <begin position="1334"/>
        <end position="1345"/>
    </location>
</feature>
<evidence type="ECO:0000256" key="4">
    <source>
        <dbReference type="ARBA" id="ARBA00022833"/>
    </source>
</evidence>
<feature type="compositionally biased region" description="Basic and acidic residues" evidence="14">
    <location>
        <begin position="683"/>
        <end position="694"/>
    </location>
</feature>
<dbReference type="PROSITE" id="PS51136">
    <property type="entry name" value="WAC"/>
    <property type="match status" value="1"/>
</dbReference>
<dbReference type="SMART" id="SM00249">
    <property type="entry name" value="PHD"/>
    <property type="match status" value="1"/>
</dbReference>
<dbReference type="InterPro" id="IPR028942">
    <property type="entry name" value="WHIM1_dom"/>
</dbReference>
<dbReference type="InterPro" id="IPR013083">
    <property type="entry name" value="Znf_RING/FYVE/PHD"/>
</dbReference>
<feature type="compositionally biased region" description="Low complexity" evidence="14">
    <location>
        <begin position="1268"/>
        <end position="1282"/>
    </location>
</feature>
<evidence type="ECO:0000256" key="2">
    <source>
        <dbReference type="ARBA" id="ARBA00022723"/>
    </source>
</evidence>
<dbReference type="InterPro" id="IPR028941">
    <property type="entry name" value="WHIM2_dom"/>
</dbReference>
<dbReference type="Proteomes" id="UP001652581">
    <property type="component" value="Chromosome 6"/>
</dbReference>
<protein>
    <submittedName>
        <fullName evidence="20">Bromodomain adjacent to zinc finger domain protein 1A isoform X3</fullName>
    </submittedName>
</protein>